<dbReference type="EMBL" id="QEAP01000454">
    <property type="protein sequence ID" value="TPX66215.1"/>
    <property type="molecule type" value="Genomic_DNA"/>
</dbReference>
<dbReference type="AlphaFoldDB" id="A0A507ESB6"/>
<evidence type="ECO:0000256" key="1">
    <source>
        <dbReference type="SAM" id="Phobius"/>
    </source>
</evidence>
<evidence type="ECO:0000313" key="2">
    <source>
        <dbReference type="EMBL" id="TPX66215.1"/>
    </source>
</evidence>
<feature type="transmembrane region" description="Helical" evidence="1">
    <location>
        <begin position="97"/>
        <end position="122"/>
    </location>
</feature>
<name>A0A507ESB6_9FUNG</name>
<accession>A0A507ESB6</accession>
<keyword evidence="1" id="KW-0812">Transmembrane</keyword>
<keyword evidence="1" id="KW-0472">Membrane</keyword>
<dbReference type="Pfam" id="PF03134">
    <property type="entry name" value="TB2_DP1_HVA22"/>
    <property type="match status" value="1"/>
</dbReference>
<organism evidence="2 3">
    <name type="scientific">Chytriomyces confervae</name>
    <dbReference type="NCBI Taxonomy" id="246404"/>
    <lineage>
        <taxon>Eukaryota</taxon>
        <taxon>Fungi</taxon>
        <taxon>Fungi incertae sedis</taxon>
        <taxon>Chytridiomycota</taxon>
        <taxon>Chytridiomycota incertae sedis</taxon>
        <taxon>Chytridiomycetes</taxon>
        <taxon>Chytridiales</taxon>
        <taxon>Chytriomycetaceae</taxon>
        <taxon>Chytriomyces</taxon>
    </lineage>
</organism>
<protein>
    <recommendedName>
        <fullName evidence="4">Protein YOP1</fullName>
    </recommendedName>
</protein>
<comment type="caution">
    <text evidence="2">The sequence shown here is derived from an EMBL/GenBank/DDBJ whole genome shotgun (WGS) entry which is preliminary data.</text>
</comment>
<gene>
    <name evidence="2" type="ORF">CcCBS67573_g07909</name>
</gene>
<evidence type="ECO:0000313" key="3">
    <source>
        <dbReference type="Proteomes" id="UP000320333"/>
    </source>
</evidence>
<feature type="transmembrane region" description="Helical" evidence="1">
    <location>
        <begin position="32"/>
        <end position="53"/>
    </location>
</feature>
<keyword evidence="3" id="KW-1185">Reference proteome</keyword>
<dbReference type="InterPro" id="IPR004345">
    <property type="entry name" value="TB2_DP1_HVA22"/>
</dbReference>
<dbReference type="OrthoDB" id="10009287at2759"/>
<reference evidence="2 3" key="1">
    <citation type="journal article" date="2019" name="Sci. Rep.">
        <title>Comparative genomics of chytrid fungi reveal insights into the obligate biotrophic and pathogenic lifestyle of Synchytrium endobioticum.</title>
        <authorList>
            <person name="van de Vossenberg B.T.L.H."/>
            <person name="Warris S."/>
            <person name="Nguyen H.D.T."/>
            <person name="van Gent-Pelzer M.P.E."/>
            <person name="Joly D.L."/>
            <person name="van de Geest H.C."/>
            <person name="Bonants P.J.M."/>
            <person name="Smith D.S."/>
            <person name="Levesque C.A."/>
            <person name="van der Lee T.A.J."/>
        </authorList>
    </citation>
    <scope>NUCLEOTIDE SEQUENCE [LARGE SCALE GENOMIC DNA]</scope>
    <source>
        <strain evidence="2 3">CBS 675.73</strain>
    </source>
</reference>
<dbReference type="Proteomes" id="UP000320333">
    <property type="component" value="Unassembled WGS sequence"/>
</dbReference>
<keyword evidence="1" id="KW-1133">Transmembrane helix</keyword>
<sequence>MEHFDGYAKYLSKKSTLLSWTEARFRIPKTQIAASFLVLTVATLSLHIGHLTISNALTILAPAHMFLDSAISNDNRRTQCIGFYFVVLKLINTVQKLFYAAICGYLPLWFLVKVVFCWWLVLPSSRQGIEILYGKVTPYSSLILGYVSSEANTS</sequence>
<proteinExistence type="predicted"/>
<evidence type="ECO:0008006" key="4">
    <source>
        <dbReference type="Google" id="ProtNLM"/>
    </source>
</evidence>